<dbReference type="Gene3D" id="3.10.490.10">
    <property type="entry name" value="Gamma-glutamyl cyclotransferase-like"/>
    <property type="match status" value="1"/>
</dbReference>
<gene>
    <name evidence="1" type="ORF">AB852_13270</name>
</gene>
<accession>A0A1Q4VBH2</accession>
<organism evidence="1 2">
    <name type="scientific">Streptomyces uncialis</name>
    <dbReference type="NCBI Taxonomy" id="1048205"/>
    <lineage>
        <taxon>Bacteria</taxon>
        <taxon>Bacillati</taxon>
        <taxon>Actinomycetota</taxon>
        <taxon>Actinomycetes</taxon>
        <taxon>Kitasatosporales</taxon>
        <taxon>Streptomycetaceae</taxon>
        <taxon>Streptomyces</taxon>
    </lineage>
</organism>
<protein>
    <submittedName>
        <fullName evidence="1">Histone deacetylase</fullName>
    </submittedName>
</protein>
<reference evidence="1 2" key="1">
    <citation type="submission" date="2015-06" db="EMBL/GenBank/DDBJ databases">
        <title>Cloning and characterization of the uncialamcin biosynthetic gene cluster.</title>
        <authorList>
            <person name="Yan X."/>
            <person name="Huang T."/>
            <person name="Ge H."/>
            <person name="Shen B."/>
        </authorList>
    </citation>
    <scope>NUCLEOTIDE SEQUENCE [LARGE SCALE GENOMIC DNA]</scope>
    <source>
        <strain evidence="1 2">DCA2648</strain>
    </source>
</reference>
<proteinExistence type="predicted"/>
<sequence length="221" mass="23811">MSRAHRPTARPARPDVSVPRVWYASYGSNMNMERFRYYLTGGRPPGAARGCPGCRDPRPPERSVPVLLPGALYFATLSPTWTGGRAFHDPEAEGVLWGRAHLVTAGQFSDVAAQEMYRPPGTDLDLTEVLTTGRAALGPGRYETLVCPGYLDDVPVLTFTAPWRAREVEVTKPSGPYLRHLAAGLLETGAWNADTVARYLAAAPGAAGHWTAGEIAALIPS</sequence>
<keyword evidence="2" id="KW-1185">Reference proteome</keyword>
<evidence type="ECO:0000313" key="2">
    <source>
        <dbReference type="Proteomes" id="UP000186455"/>
    </source>
</evidence>
<comment type="caution">
    <text evidence="1">The sequence shown here is derived from an EMBL/GenBank/DDBJ whole genome shotgun (WGS) entry which is preliminary data.</text>
</comment>
<dbReference type="Proteomes" id="UP000186455">
    <property type="component" value="Unassembled WGS sequence"/>
</dbReference>
<dbReference type="EMBL" id="LFBV01000002">
    <property type="protein sequence ID" value="OKH95079.1"/>
    <property type="molecule type" value="Genomic_DNA"/>
</dbReference>
<dbReference type="RefSeq" id="WP_073787406.1">
    <property type="nucleotide sequence ID" value="NZ_JBITHB010000004.1"/>
</dbReference>
<dbReference type="AlphaFoldDB" id="A0A1Q4VBH2"/>
<evidence type="ECO:0000313" key="1">
    <source>
        <dbReference type="EMBL" id="OKH95079.1"/>
    </source>
</evidence>
<dbReference type="STRING" id="1048205.AB852_13270"/>
<name>A0A1Q4VBH2_9ACTN</name>